<name>A0A1M6BQ13_9ACTN</name>
<dbReference type="Pfam" id="PF02534">
    <property type="entry name" value="T4SS-DNA_transf"/>
    <property type="match status" value="1"/>
</dbReference>
<keyword evidence="3" id="KW-1003">Cell membrane</keyword>
<keyword evidence="10" id="KW-1185">Reference proteome</keyword>
<feature type="transmembrane region" description="Helical" evidence="8">
    <location>
        <begin position="21"/>
        <end position="44"/>
    </location>
</feature>
<comment type="subcellular location">
    <subcellularLocation>
        <location evidence="1">Cell membrane</location>
        <topology evidence="1">Multi-pass membrane protein</topology>
    </subcellularLocation>
</comment>
<comment type="similarity">
    <text evidence="2">Belongs to the VirD4/TraG family.</text>
</comment>
<evidence type="ECO:0000256" key="2">
    <source>
        <dbReference type="ARBA" id="ARBA00008806"/>
    </source>
</evidence>
<sequence length="603" mass="62611">MTSPVGRHGQVMGDELTNIALAGIGGVVAVALLLRAAGTIAAFLTGAGQPDAGIAAGVGVLFNPGDPAGALGADGLSPVAYWIVAGLLLATITAAGVSGWVWLRRHARKAASDPHRQAGTATPHEAAQVASARALTRRAGTLRPSLSQPTPADLGYRLGSIGRQAVWASVEDSMLIVGPPRSGKGLHVVIPAILDAPGAVVTTSTRPDNLTATLAARRRAGGKVAVFDPQHLAEGIPAGLRWSPIRGCESPQTAMIRATGLASATGLSAGGVEGGDFWEGKTRSVLQSLLHAAALDHRSPTELFRWTLDPVAAAEAVAILTNHPNAATGWADSLHAMIDADPKTRDSIWQGVSLALASLADPRVLDAVSPADGESFDPETFIRERGTLYLLATGAGAGNSAALVAAFVEDLVETARRMAARSAGARLDPPLLLALDEIGNLAPLPSLPTLMAEGGGTGITTMAVLQSLAQARDRWSEHQANAIWDASIVKIVLGGASNSRDLQDLSTLIGERDEYTDSSTVGDYGSRSNQRSVRRVPIMAPDRIRTLPFGTAVTLLRAAPPIITDLLPWPARPDGRQLAADRKQIEEQLQAAAPRTNATAKRP</sequence>
<gene>
    <name evidence="9" type="ORF">SAMN02745244_00508</name>
</gene>
<organism evidence="9 10">
    <name type="scientific">Tessaracoccus bendigoensis DSM 12906</name>
    <dbReference type="NCBI Taxonomy" id="1123357"/>
    <lineage>
        <taxon>Bacteria</taxon>
        <taxon>Bacillati</taxon>
        <taxon>Actinomycetota</taxon>
        <taxon>Actinomycetes</taxon>
        <taxon>Propionibacteriales</taxon>
        <taxon>Propionibacteriaceae</taxon>
        <taxon>Tessaracoccus</taxon>
    </lineage>
</organism>
<feature type="transmembrane region" description="Helical" evidence="8">
    <location>
        <begin position="388"/>
        <end position="408"/>
    </location>
</feature>
<keyword evidence="4 8" id="KW-0812">Transmembrane</keyword>
<dbReference type="InterPro" id="IPR027417">
    <property type="entry name" value="P-loop_NTPase"/>
</dbReference>
<keyword evidence="6 8" id="KW-0472">Membrane</keyword>
<dbReference type="AlphaFoldDB" id="A0A1M6BQ13"/>
<dbReference type="PANTHER" id="PTHR37937">
    <property type="entry name" value="CONJUGATIVE TRANSFER: DNA TRANSPORT"/>
    <property type="match status" value="1"/>
</dbReference>
<dbReference type="GO" id="GO:0005886">
    <property type="term" value="C:plasma membrane"/>
    <property type="evidence" value="ECO:0007669"/>
    <property type="project" value="UniProtKB-SubCell"/>
</dbReference>
<dbReference type="InterPro" id="IPR051539">
    <property type="entry name" value="T4SS-coupling_protein"/>
</dbReference>
<dbReference type="RefSeq" id="WP_073185987.1">
    <property type="nucleotide sequence ID" value="NZ_FQZG01000007.1"/>
</dbReference>
<feature type="transmembrane region" description="Helical" evidence="8">
    <location>
        <begin position="79"/>
        <end position="103"/>
    </location>
</feature>
<dbReference type="Proteomes" id="UP000184512">
    <property type="component" value="Unassembled WGS sequence"/>
</dbReference>
<proteinExistence type="inferred from homology"/>
<evidence type="ECO:0000313" key="10">
    <source>
        <dbReference type="Proteomes" id="UP000184512"/>
    </source>
</evidence>
<feature type="compositionally biased region" description="Basic and acidic residues" evidence="7">
    <location>
        <begin position="574"/>
        <end position="586"/>
    </location>
</feature>
<dbReference type="EMBL" id="FQZG01000007">
    <property type="protein sequence ID" value="SHI50796.1"/>
    <property type="molecule type" value="Genomic_DNA"/>
</dbReference>
<dbReference type="SUPFAM" id="SSF52540">
    <property type="entry name" value="P-loop containing nucleoside triphosphate hydrolases"/>
    <property type="match status" value="1"/>
</dbReference>
<evidence type="ECO:0000256" key="3">
    <source>
        <dbReference type="ARBA" id="ARBA00022475"/>
    </source>
</evidence>
<evidence type="ECO:0000256" key="1">
    <source>
        <dbReference type="ARBA" id="ARBA00004651"/>
    </source>
</evidence>
<evidence type="ECO:0000256" key="8">
    <source>
        <dbReference type="SAM" id="Phobius"/>
    </source>
</evidence>
<evidence type="ECO:0000256" key="4">
    <source>
        <dbReference type="ARBA" id="ARBA00022692"/>
    </source>
</evidence>
<evidence type="ECO:0000256" key="5">
    <source>
        <dbReference type="ARBA" id="ARBA00022989"/>
    </source>
</evidence>
<accession>A0A1M6BQ13</accession>
<evidence type="ECO:0000256" key="7">
    <source>
        <dbReference type="SAM" id="MobiDB-lite"/>
    </source>
</evidence>
<keyword evidence="5 8" id="KW-1133">Transmembrane helix</keyword>
<reference evidence="9 10" key="1">
    <citation type="submission" date="2016-11" db="EMBL/GenBank/DDBJ databases">
        <authorList>
            <person name="Jaros S."/>
            <person name="Januszkiewicz K."/>
            <person name="Wedrychowicz H."/>
        </authorList>
    </citation>
    <scope>NUCLEOTIDE SEQUENCE [LARGE SCALE GENOMIC DNA]</scope>
    <source>
        <strain evidence="9 10">DSM 12906</strain>
    </source>
</reference>
<protein>
    <submittedName>
        <fullName evidence="9">Type IV secretory pathway, VirD4 component, TraG/TraD family ATPase</fullName>
    </submittedName>
</protein>
<evidence type="ECO:0000313" key="9">
    <source>
        <dbReference type="EMBL" id="SHI50796.1"/>
    </source>
</evidence>
<dbReference type="PANTHER" id="PTHR37937:SF1">
    <property type="entry name" value="CONJUGATIVE TRANSFER: DNA TRANSPORT"/>
    <property type="match status" value="1"/>
</dbReference>
<dbReference type="CDD" id="cd01127">
    <property type="entry name" value="TrwB_TraG_TraD_VirD4"/>
    <property type="match status" value="1"/>
</dbReference>
<dbReference type="InterPro" id="IPR003688">
    <property type="entry name" value="TraG/VirD4"/>
</dbReference>
<evidence type="ECO:0000256" key="6">
    <source>
        <dbReference type="ARBA" id="ARBA00023136"/>
    </source>
</evidence>
<feature type="region of interest" description="Disordered" evidence="7">
    <location>
        <begin position="113"/>
        <end position="133"/>
    </location>
</feature>
<dbReference type="Gene3D" id="3.40.50.300">
    <property type="entry name" value="P-loop containing nucleotide triphosphate hydrolases"/>
    <property type="match status" value="1"/>
</dbReference>
<dbReference type="STRING" id="1123357.SAMN02745244_00508"/>
<feature type="region of interest" description="Disordered" evidence="7">
    <location>
        <begin position="574"/>
        <end position="603"/>
    </location>
</feature>